<evidence type="ECO:0000313" key="3">
    <source>
        <dbReference type="Proteomes" id="UP001152747"/>
    </source>
</evidence>
<gene>
    <name evidence="2" type="ORF">CAMP_LOCUS15903</name>
</gene>
<feature type="transmembrane region" description="Helical" evidence="1">
    <location>
        <begin position="218"/>
        <end position="239"/>
    </location>
</feature>
<keyword evidence="1" id="KW-1133">Transmembrane helix</keyword>
<reference evidence="2" key="1">
    <citation type="submission" date="2022-11" db="EMBL/GenBank/DDBJ databases">
        <authorList>
            <person name="Kikuchi T."/>
        </authorList>
    </citation>
    <scope>NUCLEOTIDE SEQUENCE</scope>
    <source>
        <strain evidence="2">PS1010</strain>
    </source>
</reference>
<organism evidence="2 3">
    <name type="scientific">Caenorhabditis angaria</name>
    <dbReference type="NCBI Taxonomy" id="860376"/>
    <lineage>
        <taxon>Eukaryota</taxon>
        <taxon>Metazoa</taxon>
        <taxon>Ecdysozoa</taxon>
        <taxon>Nematoda</taxon>
        <taxon>Chromadorea</taxon>
        <taxon>Rhabditida</taxon>
        <taxon>Rhabditina</taxon>
        <taxon>Rhabditomorpha</taxon>
        <taxon>Rhabditoidea</taxon>
        <taxon>Rhabditidae</taxon>
        <taxon>Peloderinae</taxon>
        <taxon>Caenorhabditis</taxon>
    </lineage>
</organism>
<dbReference type="OrthoDB" id="5829161at2759"/>
<accession>A0A9P1N9L7</accession>
<keyword evidence="1" id="KW-0472">Membrane</keyword>
<evidence type="ECO:0000313" key="2">
    <source>
        <dbReference type="EMBL" id="CAI5453266.1"/>
    </source>
</evidence>
<dbReference type="SUPFAM" id="SSF81321">
    <property type="entry name" value="Family A G protein-coupled receptor-like"/>
    <property type="match status" value="1"/>
</dbReference>
<dbReference type="Gene3D" id="1.20.1070.10">
    <property type="entry name" value="Rhodopsin 7-helix transmembrane proteins"/>
    <property type="match status" value="1"/>
</dbReference>
<dbReference type="PANTHER" id="PTHR23021">
    <property type="entry name" value="SERPENTINE RECEPTOR, CLASS T"/>
    <property type="match status" value="1"/>
</dbReference>
<sequence length="316" mass="36014">MITTILNPDSQLILIGFIYSAISFCVFPIYAVVIYALHTRDELKSNTSYKLINIINYCDLGQAICHFFSGMFLIFPIFVERFEVFVRIIGCTANSLWLAMFPVMSILSISRILIAYKNTISKSWNKYLKSLLFLGFSYIFTIWLIGCITQNFKMDGPSWSYDMDKIGAETLSKLELVLCFPTLVLSFTSYIIVIFSIWSRKRLFQQQQSKSIKTEVSILAQATILTLYMGGLIALWHNAEYLFELTTIKVAILNGLWIFFSFLNPVLMIVINSGARRQIKGAIFGDDNQTTSIKNSKIAQNSRNFSAPKLQTITIT</sequence>
<feature type="transmembrane region" description="Helical" evidence="1">
    <location>
        <begin position="251"/>
        <end position="271"/>
    </location>
</feature>
<dbReference type="PANTHER" id="PTHR23021:SF18">
    <property type="entry name" value="SERPENTINE RECEPTOR, CLASS T"/>
    <property type="match status" value="1"/>
</dbReference>
<keyword evidence="1" id="KW-0812">Transmembrane</keyword>
<feature type="transmembrane region" description="Helical" evidence="1">
    <location>
        <begin position="84"/>
        <end position="110"/>
    </location>
</feature>
<name>A0A9P1N9L7_9PELO</name>
<dbReference type="Pfam" id="PF10321">
    <property type="entry name" value="7TM_GPCR_Srt"/>
    <property type="match status" value="1"/>
</dbReference>
<keyword evidence="3" id="KW-1185">Reference proteome</keyword>
<dbReference type="Proteomes" id="UP001152747">
    <property type="component" value="Unassembled WGS sequence"/>
</dbReference>
<evidence type="ECO:0000256" key="1">
    <source>
        <dbReference type="SAM" id="Phobius"/>
    </source>
</evidence>
<feature type="transmembrane region" description="Helical" evidence="1">
    <location>
        <begin position="131"/>
        <end position="154"/>
    </location>
</feature>
<proteinExistence type="predicted"/>
<dbReference type="AlphaFoldDB" id="A0A9P1N9L7"/>
<dbReference type="InterPro" id="IPR019425">
    <property type="entry name" value="7TM_GPCR_serpentine_rcpt_Srt"/>
</dbReference>
<feature type="transmembrane region" description="Helical" evidence="1">
    <location>
        <begin position="174"/>
        <end position="198"/>
    </location>
</feature>
<comment type="caution">
    <text evidence="2">The sequence shown here is derived from an EMBL/GenBank/DDBJ whole genome shotgun (WGS) entry which is preliminary data.</text>
</comment>
<feature type="transmembrane region" description="Helical" evidence="1">
    <location>
        <begin position="12"/>
        <end position="37"/>
    </location>
</feature>
<feature type="transmembrane region" description="Helical" evidence="1">
    <location>
        <begin position="57"/>
        <end position="78"/>
    </location>
</feature>
<dbReference type="EMBL" id="CANHGI010000005">
    <property type="protein sequence ID" value="CAI5453266.1"/>
    <property type="molecule type" value="Genomic_DNA"/>
</dbReference>
<protein>
    <submittedName>
        <fullName evidence="2">Uncharacterized protein</fullName>
    </submittedName>
</protein>